<keyword evidence="2 3" id="KW-0539">Nucleus</keyword>
<dbReference type="Gene3D" id="2.30.280.10">
    <property type="entry name" value="SRA-YDG"/>
    <property type="match status" value="1"/>
</dbReference>
<dbReference type="InterPro" id="IPR051357">
    <property type="entry name" value="H3K9_HMTase_SUVAR3-9"/>
</dbReference>
<dbReference type="GO" id="GO:0003690">
    <property type="term" value="F:double-stranded DNA binding"/>
    <property type="evidence" value="ECO:0007669"/>
    <property type="project" value="TreeGrafter"/>
</dbReference>
<protein>
    <recommendedName>
        <fullName evidence="5">YDG domain-containing protein</fullName>
    </recommendedName>
</protein>
<dbReference type="AlphaFoldDB" id="A0A8R7P6Z8"/>
<feature type="domain" description="YDG" evidence="5">
    <location>
        <begin position="150"/>
        <end position="213"/>
    </location>
</feature>
<dbReference type="GO" id="GO:0005694">
    <property type="term" value="C:chromosome"/>
    <property type="evidence" value="ECO:0007669"/>
    <property type="project" value="UniProtKB-SubCell"/>
</dbReference>
<proteinExistence type="predicted"/>
<dbReference type="EnsemblPlants" id="TuG1812G0100002817.01.T03">
    <property type="protein sequence ID" value="TuG1812G0100002817.01.T03"/>
    <property type="gene ID" value="TuG1812G0100002817.01"/>
</dbReference>
<reference evidence="7" key="1">
    <citation type="journal article" date="2013" name="Nature">
        <title>Draft genome of the wheat A-genome progenitor Triticum urartu.</title>
        <authorList>
            <person name="Ling H.Q."/>
            <person name="Zhao S."/>
            <person name="Liu D."/>
            <person name="Wang J."/>
            <person name="Sun H."/>
            <person name="Zhang C."/>
            <person name="Fan H."/>
            <person name="Li D."/>
            <person name="Dong L."/>
            <person name="Tao Y."/>
            <person name="Gao C."/>
            <person name="Wu H."/>
            <person name="Li Y."/>
            <person name="Cui Y."/>
            <person name="Guo X."/>
            <person name="Zheng S."/>
            <person name="Wang B."/>
            <person name="Yu K."/>
            <person name="Liang Q."/>
            <person name="Yang W."/>
            <person name="Lou X."/>
            <person name="Chen J."/>
            <person name="Feng M."/>
            <person name="Jian J."/>
            <person name="Zhang X."/>
            <person name="Luo G."/>
            <person name="Jiang Y."/>
            <person name="Liu J."/>
            <person name="Wang Z."/>
            <person name="Sha Y."/>
            <person name="Zhang B."/>
            <person name="Wu H."/>
            <person name="Tang D."/>
            <person name="Shen Q."/>
            <person name="Xue P."/>
            <person name="Zou S."/>
            <person name="Wang X."/>
            <person name="Liu X."/>
            <person name="Wang F."/>
            <person name="Yang Y."/>
            <person name="An X."/>
            <person name="Dong Z."/>
            <person name="Zhang K."/>
            <person name="Zhang X."/>
            <person name="Luo M.C."/>
            <person name="Dvorak J."/>
            <person name="Tong Y."/>
            <person name="Wang J."/>
            <person name="Yang H."/>
            <person name="Li Z."/>
            <person name="Wang D."/>
            <person name="Zhang A."/>
            <person name="Wang J."/>
        </authorList>
    </citation>
    <scope>NUCLEOTIDE SEQUENCE</scope>
    <source>
        <strain evidence="7">cv. G1812</strain>
    </source>
</reference>
<sequence length="213" mass="24027">MLVPLLQGMEVESDAVALDGRKRRRTVTAPMAMAMTACEVLALPKDNEEVAPVDGGADEHGGGGKSWRLRVKETLRAFSSNYLHFVQEEQQREQAVRQELKASRALKRQTNNQDDEDFEEVKRPSKRPDLKALTKMQATNAVLYPEKRIGHLPGVDVGDQFYSRAEMVVLGIHGHWMKGIDYIGSKHQDKEGTICLATVTRKLNKRCFGETWH</sequence>
<comment type="subcellular location">
    <subcellularLocation>
        <location evidence="1">Chromosome</location>
    </subcellularLocation>
    <subcellularLocation>
        <location evidence="3">Nucleus</location>
    </subcellularLocation>
</comment>
<evidence type="ECO:0000259" key="5">
    <source>
        <dbReference type="PROSITE" id="PS51015"/>
    </source>
</evidence>
<feature type="region of interest" description="Disordered" evidence="4">
    <location>
        <begin position="104"/>
        <end position="127"/>
    </location>
</feature>
<evidence type="ECO:0000313" key="6">
    <source>
        <dbReference type="EnsemblPlants" id="TuG1812G0100002817.01.T03"/>
    </source>
</evidence>
<dbReference type="Pfam" id="PF02182">
    <property type="entry name" value="SAD_SRA"/>
    <property type="match status" value="1"/>
</dbReference>
<accession>A0A8R7P6Z8</accession>
<keyword evidence="7" id="KW-1185">Reference proteome</keyword>
<dbReference type="InterPro" id="IPR003105">
    <property type="entry name" value="SRA_YDG"/>
</dbReference>
<organism evidence="6 7">
    <name type="scientific">Triticum urartu</name>
    <name type="common">Red wild einkorn</name>
    <name type="synonym">Crithodium urartu</name>
    <dbReference type="NCBI Taxonomy" id="4572"/>
    <lineage>
        <taxon>Eukaryota</taxon>
        <taxon>Viridiplantae</taxon>
        <taxon>Streptophyta</taxon>
        <taxon>Embryophyta</taxon>
        <taxon>Tracheophyta</taxon>
        <taxon>Spermatophyta</taxon>
        <taxon>Magnoliopsida</taxon>
        <taxon>Liliopsida</taxon>
        <taxon>Poales</taxon>
        <taxon>Poaceae</taxon>
        <taxon>BOP clade</taxon>
        <taxon>Pooideae</taxon>
        <taxon>Triticodae</taxon>
        <taxon>Triticeae</taxon>
        <taxon>Triticinae</taxon>
        <taxon>Triticum</taxon>
    </lineage>
</organism>
<evidence type="ECO:0000313" key="7">
    <source>
        <dbReference type="Proteomes" id="UP000015106"/>
    </source>
</evidence>
<dbReference type="GO" id="GO:0005634">
    <property type="term" value="C:nucleus"/>
    <property type="evidence" value="ECO:0007669"/>
    <property type="project" value="UniProtKB-SubCell"/>
</dbReference>
<evidence type="ECO:0000256" key="3">
    <source>
        <dbReference type="PROSITE-ProRule" id="PRU00358"/>
    </source>
</evidence>
<evidence type="ECO:0000256" key="2">
    <source>
        <dbReference type="ARBA" id="ARBA00023242"/>
    </source>
</evidence>
<dbReference type="SUPFAM" id="SSF88697">
    <property type="entry name" value="PUA domain-like"/>
    <property type="match status" value="1"/>
</dbReference>
<dbReference type="InterPro" id="IPR036987">
    <property type="entry name" value="SRA-YDG_sf"/>
</dbReference>
<dbReference type="Gramene" id="TuG1812G0100002817.01.T03">
    <property type="protein sequence ID" value="TuG1812G0100002817.01.T03"/>
    <property type="gene ID" value="TuG1812G0100002817.01"/>
</dbReference>
<reference evidence="6" key="3">
    <citation type="submission" date="2022-06" db="UniProtKB">
        <authorList>
            <consortium name="EnsemblPlants"/>
        </authorList>
    </citation>
    <scope>IDENTIFICATION</scope>
</reference>
<dbReference type="Proteomes" id="UP000015106">
    <property type="component" value="Chromosome 1"/>
</dbReference>
<reference evidence="6" key="2">
    <citation type="submission" date="2018-03" db="EMBL/GenBank/DDBJ databases">
        <title>The Triticum urartu genome reveals the dynamic nature of wheat genome evolution.</title>
        <authorList>
            <person name="Ling H."/>
            <person name="Ma B."/>
            <person name="Shi X."/>
            <person name="Liu H."/>
            <person name="Dong L."/>
            <person name="Sun H."/>
            <person name="Cao Y."/>
            <person name="Gao Q."/>
            <person name="Zheng S."/>
            <person name="Li Y."/>
            <person name="Yu Y."/>
            <person name="Du H."/>
            <person name="Qi M."/>
            <person name="Li Y."/>
            <person name="Yu H."/>
            <person name="Cui Y."/>
            <person name="Wang N."/>
            <person name="Chen C."/>
            <person name="Wu H."/>
            <person name="Zhao Y."/>
            <person name="Zhang J."/>
            <person name="Li Y."/>
            <person name="Zhou W."/>
            <person name="Zhang B."/>
            <person name="Hu W."/>
            <person name="Eijk M."/>
            <person name="Tang J."/>
            <person name="Witsenboer H."/>
            <person name="Zhao S."/>
            <person name="Li Z."/>
            <person name="Zhang A."/>
            <person name="Wang D."/>
            <person name="Liang C."/>
        </authorList>
    </citation>
    <scope>NUCLEOTIDE SEQUENCE [LARGE SCALE GENOMIC DNA]</scope>
    <source>
        <strain evidence="6">cv. G1812</strain>
    </source>
</reference>
<dbReference type="InterPro" id="IPR015947">
    <property type="entry name" value="PUA-like_sf"/>
</dbReference>
<evidence type="ECO:0000256" key="1">
    <source>
        <dbReference type="ARBA" id="ARBA00004286"/>
    </source>
</evidence>
<name>A0A8R7P6Z8_TRIUA</name>
<dbReference type="PANTHER" id="PTHR45660">
    <property type="entry name" value="HISTONE-LYSINE N-METHYLTRANSFERASE SETMAR"/>
    <property type="match status" value="1"/>
</dbReference>
<evidence type="ECO:0000256" key="4">
    <source>
        <dbReference type="SAM" id="MobiDB-lite"/>
    </source>
</evidence>
<dbReference type="PANTHER" id="PTHR45660:SF94">
    <property type="entry name" value="HISTONE-LYSINE N-METHYLTRANSFERASE, H3 LYSINE-9 SPECIFIC SUVH4"/>
    <property type="match status" value="1"/>
</dbReference>
<dbReference type="GO" id="GO:0042054">
    <property type="term" value="F:histone methyltransferase activity"/>
    <property type="evidence" value="ECO:0007669"/>
    <property type="project" value="TreeGrafter"/>
</dbReference>
<dbReference type="PROSITE" id="PS51015">
    <property type="entry name" value="YDG"/>
    <property type="match status" value="1"/>
</dbReference>